<sequence length="347" mass="37550">MKTTMKALVKANRGEGAELREVPIPSPKEDEVLVKVTATAICGTDIHIYKWDNWSDGRIKPPLTFGHEFCGEIVETGSKVTDLEVGTRVTAEGHFVCGSCYFCKTGQAHICEDVEIIGVDTEGCFAEYLVVPRENVWVLDPKIPEDVAAIHDPLGNAVHATLIDEIVGNDVLITGCGPIGLASIAVAKKAGASQVIVTDINSYRLSLAKEMGADLALNPQENNVVEEVMKNTQNQGVDVLLEMAGHNTAINDGLKALKGGGWVSFLGIPGGQTQIDLADGIIFKGAKAYGINGRLMYDTWYKMHKLLKGGLIEDLEPLITHKFSLDEYEKAFELAKQGNTGKIILYP</sequence>
<proteinExistence type="inferred from homology"/>
<evidence type="ECO:0000313" key="7">
    <source>
        <dbReference type="Proteomes" id="UP000214588"/>
    </source>
</evidence>
<evidence type="ECO:0000256" key="1">
    <source>
        <dbReference type="ARBA" id="ARBA00022723"/>
    </source>
</evidence>
<keyword evidence="2 4" id="KW-0862">Zinc</keyword>
<dbReference type="InterPro" id="IPR020843">
    <property type="entry name" value="ER"/>
</dbReference>
<keyword evidence="3" id="KW-0560">Oxidoreductase</keyword>
<protein>
    <submittedName>
        <fullName evidence="6">L-threonine 3-dehydrogenase</fullName>
    </submittedName>
</protein>
<dbReference type="InterPro" id="IPR013149">
    <property type="entry name" value="ADH-like_C"/>
</dbReference>
<dbReference type="CDD" id="cd05281">
    <property type="entry name" value="TDH"/>
    <property type="match status" value="1"/>
</dbReference>
<dbReference type="NCBIfam" id="NF003808">
    <property type="entry name" value="PRK05396.1"/>
    <property type="match status" value="1"/>
</dbReference>
<dbReference type="Pfam" id="PF08240">
    <property type="entry name" value="ADH_N"/>
    <property type="match status" value="1"/>
</dbReference>
<dbReference type="Gene3D" id="3.90.180.10">
    <property type="entry name" value="Medium-chain alcohol dehydrogenases, catalytic domain"/>
    <property type="match status" value="1"/>
</dbReference>
<dbReference type="InterPro" id="IPR050129">
    <property type="entry name" value="Zn_alcohol_dh"/>
</dbReference>
<dbReference type="SMART" id="SM00829">
    <property type="entry name" value="PKS_ER"/>
    <property type="match status" value="1"/>
</dbReference>
<organism evidence="6 7">
    <name type="scientific">Natranaerobius trueperi</name>
    <dbReference type="NCBI Taxonomy" id="759412"/>
    <lineage>
        <taxon>Bacteria</taxon>
        <taxon>Bacillati</taxon>
        <taxon>Bacillota</taxon>
        <taxon>Clostridia</taxon>
        <taxon>Natranaerobiales</taxon>
        <taxon>Natranaerobiaceae</taxon>
        <taxon>Natranaerobius</taxon>
    </lineage>
</organism>
<dbReference type="Proteomes" id="UP000214588">
    <property type="component" value="Unassembled WGS sequence"/>
</dbReference>
<dbReference type="Gene3D" id="3.40.50.720">
    <property type="entry name" value="NAD(P)-binding Rossmann-like Domain"/>
    <property type="match status" value="1"/>
</dbReference>
<dbReference type="PANTHER" id="PTHR43401">
    <property type="entry name" value="L-THREONINE 3-DEHYDROGENASE"/>
    <property type="match status" value="1"/>
</dbReference>
<reference evidence="6 7" key="1">
    <citation type="submission" date="2017-06" db="EMBL/GenBank/DDBJ databases">
        <title>Draft Genome Sequence of Natranaerobius trueperi halophilic, alkalithermophilic bacteria from soda lakes.</title>
        <authorList>
            <person name="Zhao B."/>
        </authorList>
    </citation>
    <scope>NUCLEOTIDE SEQUENCE [LARGE SCALE GENOMIC DNA]</scope>
    <source>
        <strain evidence="6 7">DSM 18760</strain>
    </source>
</reference>
<dbReference type="GO" id="GO:0016491">
    <property type="term" value="F:oxidoreductase activity"/>
    <property type="evidence" value="ECO:0007669"/>
    <property type="project" value="UniProtKB-KW"/>
</dbReference>
<dbReference type="SUPFAM" id="SSF50129">
    <property type="entry name" value="GroES-like"/>
    <property type="match status" value="1"/>
</dbReference>
<evidence type="ECO:0000256" key="4">
    <source>
        <dbReference type="RuleBase" id="RU361277"/>
    </source>
</evidence>
<comment type="similarity">
    <text evidence="4">Belongs to the zinc-containing alcohol dehydrogenase family.</text>
</comment>
<dbReference type="InterPro" id="IPR002328">
    <property type="entry name" value="ADH_Zn_CS"/>
</dbReference>
<keyword evidence="7" id="KW-1185">Reference proteome</keyword>
<keyword evidence="1 4" id="KW-0479">Metal-binding</keyword>
<dbReference type="PANTHER" id="PTHR43401:SF2">
    <property type="entry name" value="L-THREONINE 3-DEHYDROGENASE"/>
    <property type="match status" value="1"/>
</dbReference>
<evidence type="ECO:0000313" key="6">
    <source>
        <dbReference type="EMBL" id="OWZ82795.1"/>
    </source>
</evidence>
<dbReference type="Pfam" id="PF00107">
    <property type="entry name" value="ADH_zinc_N"/>
    <property type="match status" value="1"/>
</dbReference>
<dbReference type="InterPro" id="IPR036291">
    <property type="entry name" value="NAD(P)-bd_dom_sf"/>
</dbReference>
<evidence type="ECO:0000259" key="5">
    <source>
        <dbReference type="SMART" id="SM00829"/>
    </source>
</evidence>
<feature type="domain" description="Enoyl reductase (ER)" evidence="5">
    <location>
        <begin position="14"/>
        <end position="345"/>
    </location>
</feature>
<gene>
    <name evidence="6" type="ORF">CDO51_12155</name>
</gene>
<name>A0A226BUZ2_9FIRM</name>
<dbReference type="RefSeq" id="WP_089024497.1">
    <property type="nucleotide sequence ID" value="NZ_NIQC01000041.1"/>
</dbReference>
<accession>A0A226BUZ2</accession>
<dbReference type="EMBL" id="NIQC01000041">
    <property type="protein sequence ID" value="OWZ82795.1"/>
    <property type="molecule type" value="Genomic_DNA"/>
</dbReference>
<evidence type="ECO:0000256" key="2">
    <source>
        <dbReference type="ARBA" id="ARBA00022833"/>
    </source>
</evidence>
<dbReference type="OrthoDB" id="9769198at2"/>
<dbReference type="InterPro" id="IPR011032">
    <property type="entry name" value="GroES-like_sf"/>
</dbReference>
<evidence type="ECO:0000256" key="3">
    <source>
        <dbReference type="ARBA" id="ARBA00023002"/>
    </source>
</evidence>
<dbReference type="SUPFAM" id="SSF51735">
    <property type="entry name" value="NAD(P)-binding Rossmann-fold domains"/>
    <property type="match status" value="1"/>
</dbReference>
<comment type="cofactor">
    <cofactor evidence="4">
        <name>Zn(2+)</name>
        <dbReference type="ChEBI" id="CHEBI:29105"/>
    </cofactor>
</comment>
<dbReference type="PROSITE" id="PS00059">
    <property type="entry name" value="ADH_ZINC"/>
    <property type="match status" value="1"/>
</dbReference>
<comment type="caution">
    <text evidence="6">The sequence shown here is derived from an EMBL/GenBank/DDBJ whole genome shotgun (WGS) entry which is preliminary data.</text>
</comment>
<dbReference type="AlphaFoldDB" id="A0A226BUZ2"/>
<dbReference type="InterPro" id="IPR013154">
    <property type="entry name" value="ADH-like_N"/>
</dbReference>
<dbReference type="GO" id="GO:0008270">
    <property type="term" value="F:zinc ion binding"/>
    <property type="evidence" value="ECO:0007669"/>
    <property type="project" value="InterPro"/>
</dbReference>